<protein>
    <submittedName>
        <fullName evidence="3">RNA-binding protein</fullName>
    </submittedName>
</protein>
<name>A0A402AMX1_9CHLR</name>
<reference evidence="4" key="1">
    <citation type="submission" date="2018-12" db="EMBL/GenBank/DDBJ databases">
        <title>Tengunoibacter tsumagoiensis gen. nov., sp. nov., Dictyobacter kobayashii sp. nov., D. alpinus sp. nov., and D. joshuensis sp. nov. and description of Dictyobacteraceae fam. nov. within the order Ktedonobacterales isolated from Tengu-no-mugimeshi.</title>
        <authorList>
            <person name="Wang C.M."/>
            <person name="Zheng Y."/>
            <person name="Sakai Y."/>
            <person name="Toyoda A."/>
            <person name="Minakuchi Y."/>
            <person name="Abe K."/>
            <person name="Yokota A."/>
            <person name="Yabe S."/>
        </authorList>
    </citation>
    <scope>NUCLEOTIDE SEQUENCE [LARGE SCALE GENOMIC DNA]</scope>
    <source>
        <strain evidence="4">Uno11</strain>
    </source>
</reference>
<evidence type="ECO:0000256" key="1">
    <source>
        <dbReference type="ARBA" id="ARBA00022845"/>
    </source>
</evidence>
<comment type="caution">
    <text evidence="3">The sequence shown here is derived from an EMBL/GenBank/DDBJ whole genome shotgun (WGS) entry which is preliminary data.</text>
</comment>
<dbReference type="EMBL" id="BIFS01000001">
    <property type="protein sequence ID" value="GCE20493.1"/>
    <property type="molecule type" value="Genomic_DNA"/>
</dbReference>
<dbReference type="GO" id="GO:0022627">
    <property type="term" value="C:cytosolic small ribosomal subunit"/>
    <property type="evidence" value="ECO:0007669"/>
    <property type="project" value="TreeGrafter"/>
</dbReference>
<dbReference type="GO" id="GO:0045900">
    <property type="term" value="P:negative regulation of translational elongation"/>
    <property type="evidence" value="ECO:0007669"/>
    <property type="project" value="TreeGrafter"/>
</dbReference>
<dbReference type="NCBIfam" id="TIGR00741">
    <property type="entry name" value="yfiA"/>
    <property type="match status" value="1"/>
</dbReference>
<dbReference type="Gene3D" id="3.30.505.50">
    <property type="entry name" value="Sigma 54 modulation/S30EA ribosomal protein, C-terminal domain"/>
    <property type="match status" value="1"/>
</dbReference>
<keyword evidence="1" id="KW-0810">Translation regulation</keyword>
<proteinExistence type="predicted"/>
<organism evidence="3 4">
    <name type="scientific">Dictyobacter kobayashii</name>
    <dbReference type="NCBI Taxonomy" id="2014872"/>
    <lineage>
        <taxon>Bacteria</taxon>
        <taxon>Bacillati</taxon>
        <taxon>Chloroflexota</taxon>
        <taxon>Ktedonobacteria</taxon>
        <taxon>Ktedonobacterales</taxon>
        <taxon>Dictyobacteraceae</taxon>
        <taxon>Dictyobacter</taxon>
    </lineage>
</organism>
<keyword evidence="4" id="KW-1185">Reference proteome</keyword>
<dbReference type="InterPro" id="IPR050574">
    <property type="entry name" value="HPF/YfiA_ribosome-assoc"/>
</dbReference>
<gene>
    <name evidence="3" type="ORF">KDK_42930</name>
</gene>
<dbReference type="PANTHER" id="PTHR33231:SF1">
    <property type="entry name" value="30S RIBOSOMAL PROTEIN"/>
    <property type="match status" value="1"/>
</dbReference>
<dbReference type="PANTHER" id="PTHR33231">
    <property type="entry name" value="30S RIBOSOMAL PROTEIN"/>
    <property type="match status" value="1"/>
</dbReference>
<dbReference type="InterPro" id="IPR036567">
    <property type="entry name" value="RHF-like"/>
</dbReference>
<dbReference type="Proteomes" id="UP000287188">
    <property type="component" value="Unassembled WGS sequence"/>
</dbReference>
<evidence type="ECO:0000259" key="2">
    <source>
        <dbReference type="Pfam" id="PF16321"/>
    </source>
</evidence>
<evidence type="ECO:0000313" key="4">
    <source>
        <dbReference type="Proteomes" id="UP000287188"/>
    </source>
</evidence>
<dbReference type="InterPro" id="IPR038416">
    <property type="entry name" value="Ribosom_S30AE_C_sf"/>
</dbReference>
<dbReference type="Pfam" id="PF16321">
    <property type="entry name" value="Ribosom_S30AE_C"/>
    <property type="match status" value="1"/>
</dbReference>
<dbReference type="Gene3D" id="3.30.160.100">
    <property type="entry name" value="Ribosome hibernation promotion factor-like"/>
    <property type="match status" value="1"/>
</dbReference>
<dbReference type="AlphaFoldDB" id="A0A402AMX1"/>
<dbReference type="InterPro" id="IPR032528">
    <property type="entry name" value="Ribosom_S30AE_C"/>
</dbReference>
<dbReference type="GO" id="GO:0043024">
    <property type="term" value="F:ribosomal small subunit binding"/>
    <property type="evidence" value="ECO:0007669"/>
    <property type="project" value="TreeGrafter"/>
</dbReference>
<feature type="domain" description="Sigma 54 modulation/S30EA ribosomal protein C-terminal" evidence="2">
    <location>
        <begin position="146"/>
        <end position="198"/>
    </location>
</feature>
<dbReference type="SUPFAM" id="SSF69754">
    <property type="entry name" value="Ribosome binding protein Y (YfiA homologue)"/>
    <property type="match status" value="1"/>
</dbReference>
<accession>A0A402AMX1</accession>
<dbReference type="InterPro" id="IPR003489">
    <property type="entry name" value="RHF/RaiA"/>
</dbReference>
<dbReference type="Pfam" id="PF02482">
    <property type="entry name" value="Ribosomal_S30AE"/>
    <property type="match status" value="1"/>
</dbReference>
<dbReference type="RefSeq" id="WP_161977522.1">
    <property type="nucleotide sequence ID" value="NZ_BIFS01000001.1"/>
</dbReference>
<sequence length="204" mass="23131">MQVIIKSRQMQVTPQLRQRIERKVQRLSRWLNEDSRVEVTVSEEQTRSASDRYCVNLSLAGNAHAIHSEVSALSASAALDLVLDKVVAQLGRQKDRQTKRRQHATPIKILSLSRAGVLSSLDEEYEDTDVSSASVADEHNEQIWSKVLEIRRLPTKPMTDDEVIEQMEKSGNSFYPFFNEETNSVNVMYKLENGGYGLLVPAQE</sequence>
<evidence type="ECO:0000313" key="3">
    <source>
        <dbReference type="EMBL" id="GCE20493.1"/>
    </source>
</evidence>